<dbReference type="Gene3D" id="3.40.710.10">
    <property type="entry name" value="DD-peptidase/beta-lactamase superfamily"/>
    <property type="match status" value="1"/>
</dbReference>
<dbReference type="GO" id="GO:0009002">
    <property type="term" value="F:serine-type D-Ala-D-Ala carboxypeptidase activity"/>
    <property type="evidence" value="ECO:0007669"/>
    <property type="project" value="InterPro"/>
</dbReference>
<accession>A0A1F6E7A2</accession>
<dbReference type="InterPro" id="IPR000871">
    <property type="entry name" value="Beta-lactam_class-A"/>
</dbReference>
<dbReference type="AlphaFoldDB" id="A0A1F6E7A2"/>
<dbReference type="GO" id="GO:0046677">
    <property type="term" value="P:response to antibiotic"/>
    <property type="evidence" value="ECO:0007669"/>
    <property type="project" value="InterPro"/>
</dbReference>
<dbReference type="InterPro" id="IPR012338">
    <property type="entry name" value="Beta-lactam/transpept-like"/>
</dbReference>
<dbReference type="SUPFAM" id="SSF56601">
    <property type="entry name" value="beta-lactamase/transpeptidase-like"/>
    <property type="match status" value="1"/>
</dbReference>
<dbReference type="GO" id="GO:0006508">
    <property type="term" value="P:proteolysis"/>
    <property type="evidence" value="ECO:0007669"/>
    <property type="project" value="InterPro"/>
</dbReference>
<evidence type="ECO:0000313" key="3">
    <source>
        <dbReference type="Proteomes" id="UP000176689"/>
    </source>
</evidence>
<dbReference type="PANTHER" id="PTHR35333">
    <property type="entry name" value="BETA-LACTAMASE"/>
    <property type="match status" value="1"/>
</dbReference>
<dbReference type="Pfam" id="PF00768">
    <property type="entry name" value="Peptidase_S11"/>
    <property type="match status" value="1"/>
</dbReference>
<evidence type="ECO:0000313" key="2">
    <source>
        <dbReference type="EMBL" id="OGG69569.1"/>
    </source>
</evidence>
<gene>
    <name evidence="2" type="ORF">A3F27_00410</name>
</gene>
<sequence>MEIWTTQETAPLSERELPQKTEKTAAIRTLSFALLTLTLVTVAFEYKSTELPVEPRTAVASPAVAAEKIFADLSHSAKSAIVIDLKDNATLYAYNPDVQLPLASLVKIPLALVVSEVLSPDTIVTIPRDTAPQGSIERLAKGEKWRIQDIIDFTLVASSNAGAEILAEAADSAIRARYPDAPAGSAAVWRMNDVARELGLTHTYFLNVSGLDESTTLSGAYGSARDIATLYAYAVSSSQSSIFNETAESGIILKSSNGKGRTVAYNTNEAVRDIPGLIMGKTGITDLAGGNLAVVFDVAPAHPVVAVVLGSTREGRFKDMKQLVERARQIISMER</sequence>
<dbReference type="Proteomes" id="UP000176689">
    <property type="component" value="Unassembled WGS sequence"/>
</dbReference>
<feature type="domain" description="Peptidase S11 D-alanyl-D-alanine carboxypeptidase A N-terminal" evidence="1">
    <location>
        <begin position="73"/>
        <end position="311"/>
    </location>
</feature>
<dbReference type="GO" id="GO:0008800">
    <property type="term" value="F:beta-lactamase activity"/>
    <property type="evidence" value="ECO:0007669"/>
    <property type="project" value="InterPro"/>
</dbReference>
<protein>
    <recommendedName>
        <fullName evidence="1">Peptidase S11 D-alanyl-D-alanine carboxypeptidase A N-terminal domain-containing protein</fullName>
    </recommendedName>
</protein>
<proteinExistence type="predicted"/>
<name>A0A1F6E7A2_9BACT</name>
<evidence type="ECO:0000259" key="1">
    <source>
        <dbReference type="Pfam" id="PF00768"/>
    </source>
</evidence>
<comment type="caution">
    <text evidence="2">The sequence shown here is derived from an EMBL/GenBank/DDBJ whole genome shotgun (WGS) entry which is preliminary data.</text>
</comment>
<dbReference type="EMBL" id="MFLP01000030">
    <property type="protein sequence ID" value="OGG69569.1"/>
    <property type="molecule type" value="Genomic_DNA"/>
</dbReference>
<dbReference type="GO" id="GO:0030655">
    <property type="term" value="P:beta-lactam antibiotic catabolic process"/>
    <property type="evidence" value="ECO:0007669"/>
    <property type="project" value="InterPro"/>
</dbReference>
<organism evidence="2 3">
    <name type="scientific">Candidatus Kaiserbacteria bacterium RIFCSPHIGHO2_12_FULL_53_13</name>
    <dbReference type="NCBI Taxonomy" id="1798502"/>
    <lineage>
        <taxon>Bacteria</taxon>
        <taxon>Candidatus Kaiseribacteriota</taxon>
    </lineage>
</organism>
<reference evidence="2 3" key="1">
    <citation type="journal article" date="2016" name="Nat. Commun.">
        <title>Thousands of microbial genomes shed light on interconnected biogeochemical processes in an aquifer system.</title>
        <authorList>
            <person name="Anantharaman K."/>
            <person name="Brown C.T."/>
            <person name="Hug L.A."/>
            <person name="Sharon I."/>
            <person name="Castelle C.J."/>
            <person name="Probst A.J."/>
            <person name="Thomas B.C."/>
            <person name="Singh A."/>
            <person name="Wilkins M.J."/>
            <person name="Karaoz U."/>
            <person name="Brodie E.L."/>
            <person name="Williams K.H."/>
            <person name="Hubbard S.S."/>
            <person name="Banfield J.F."/>
        </authorList>
    </citation>
    <scope>NUCLEOTIDE SEQUENCE [LARGE SCALE GENOMIC DNA]</scope>
</reference>
<dbReference type="PANTHER" id="PTHR35333:SF4">
    <property type="entry name" value="SLR0121 PROTEIN"/>
    <property type="match status" value="1"/>
</dbReference>
<dbReference type="InterPro" id="IPR001967">
    <property type="entry name" value="Peptidase_S11_N"/>
</dbReference>